<keyword evidence="2" id="KW-1185">Reference proteome</keyword>
<sequence length="110" mass="12074">MHILEPHGFTTPFGRDLERAEGLVADLRALHEGRIPTPQNLVNAPLIDRWSFVTIPGTALIGHVFGHPLLGTREVLTSAVWVAAPGHGFVRTLSRYYRLGLPADETEVVS</sequence>
<name>A0ABU0C131_9BRAD</name>
<organism evidence="1 2">
    <name type="scientific">Rhodopseudomonas julia</name>
    <dbReference type="NCBI Taxonomy" id="200617"/>
    <lineage>
        <taxon>Bacteria</taxon>
        <taxon>Pseudomonadati</taxon>
        <taxon>Pseudomonadota</taxon>
        <taxon>Alphaproteobacteria</taxon>
        <taxon>Hyphomicrobiales</taxon>
        <taxon>Nitrobacteraceae</taxon>
        <taxon>Rhodopseudomonas</taxon>
    </lineage>
</organism>
<protein>
    <submittedName>
        <fullName evidence="1">Uncharacterized protein</fullName>
    </submittedName>
</protein>
<gene>
    <name evidence="1" type="ORF">J2R99_000063</name>
</gene>
<dbReference type="RefSeq" id="WP_307152529.1">
    <property type="nucleotide sequence ID" value="NZ_JAUSUK010000001.1"/>
</dbReference>
<accession>A0ABU0C131</accession>
<dbReference type="InterPro" id="IPR046574">
    <property type="entry name" value="DUF6634"/>
</dbReference>
<comment type="caution">
    <text evidence="1">The sequence shown here is derived from an EMBL/GenBank/DDBJ whole genome shotgun (WGS) entry which is preliminary data.</text>
</comment>
<reference evidence="1 2" key="1">
    <citation type="submission" date="2023-07" db="EMBL/GenBank/DDBJ databases">
        <title>Genomic Encyclopedia of Type Strains, Phase IV (KMG-IV): sequencing the most valuable type-strain genomes for metagenomic binning, comparative biology and taxonomic classification.</title>
        <authorList>
            <person name="Goeker M."/>
        </authorList>
    </citation>
    <scope>NUCLEOTIDE SEQUENCE [LARGE SCALE GENOMIC DNA]</scope>
    <source>
        <strain evidence="1 2">DSM 11549</strain>
    </source>
</reference>
<evidence type="ECO:0000313" key="2">
    <source>
        <dbReference type="Proteomes" id="UP001230253"/>
    </source>
</evidence>
<dbReference type="Proteomes" id="UP001230253">
    <property type="component" value="Unassembled WGS sequence"/>
</dbReference>
<evidence type="ECO:0000313" key="1">
    <source>
        <dbReference type="EMBL" id="MDQ0324214.1"/>
    </source>
</evidence>
<proteinExistence type="predicted"/>
<dbReference type="Pfam" id="PF20339">
    <property type="entry name" value="DUF6634"/>
    <property type="match status" value="1"/>
</dbReference>
<dbReference type="EMBL" id="JAUSUK010000001">
    <property type="protein sequence ID" value="MDQ0324214.1"/>
    <property type="molecule type" value="Genomic_DNA"/>
</dbReference>